<protein>
    <submittedName>
        <fullName evidence="2">Uncharacterized protein</fullName>
    </submittedName>
</protein>
<evidence type="ECO:0000256" key="1">
    <source>
        <dbReference type="SAM" id="Phobius"/>
    </source>
</evidence>
<name>A0AAV4JZZ7_9GAST</name>
<keyword evidence="3" id="KW-1185">Reference proteome</keyword>
<dbReference type="Proteomes" id="UP000762676">
    <property type="component" value="Unassembled WGS sequence"/>
</dbReference>
<dbReference type="EMBL" id="BMAT01010478">
    <property type="protein sequence ID" value="GFS27290.1"/>
    <property type="molecule type" value="Genomic_DNA"/>
</dbReference>
<gene>
    <name evidence="2" type="ORF">ElyMa_005254500</name>
</gene>
<dbReference type="AlphaFoldDB" id="A0AAV4JZZ7"/>
<accession>A0AAV4JZZ7</accession>
<evidence type="ECO:0000313" key="3">
    <source>
        <dbReference type="Proteomes" id="UP000762676"/>
    </source>
</evidence>
<keyword evidence="1" id="KW-0812">Transmembrane</keyword>
<sequence length="79" mass="7936">MFVNTQAFNQPDPRDGTLIISSLYPSSETSLLILSLVAAAAVAAAAAAAVVVVAATAAAATPTLENIASISILHHFSLS</sequence>
<proteinExistence type="predicted"/>
<evidence type="ECO:0000313" key="2">
    <source>
        <dbReference type="EMBL" id="GFS27290.1"/>
    </source>
</evidence>
<feature type="transmembrane region" description="Helical" evidence="1">
    <location>
        <begin position="31"/>
        <end position="60"/>
    </location>
</feature>
<organism evidence="2 3">
    <name type="scientific">Elysia marginata</name>
    <dbReference type="NCBI Taxonomy" id="1093978"/>
    <lineage>
        <taxon>Eukaryota</taxon>
        <taxon>Metazoa</taxon>
        <taxon>Spiralia</taxon>
        <taxon>Lophotrochozoa</taxon>
        <taxon>Mollusca</taxon>
        <taxon>Gastropoda</taxon>
        <taxon>Heterobranchia</taxon>
        <taxon>Euthyneura</taxon>
        <taxon>Panpulmonata</taxon>
        <taxon>Sacoglossa</taxon>
        <taxon>Placobranchoidea</taxon>
        <taxon>Plakobranchidae</taxon>
        <taxon>Elysia</taxon>
    </lineage>
</organism>
<comment type="caution">
    <text evidence="2">The sequence shown here is derived from an EMBL/GenBank/DDBJ whole genome shotgun (WGS) entry which is preliminary data.</text>
</comment>
<keyword evidence="1" id="KW-0472">Membrane</keyword>
<keyword evidence="1" id="KW-1133">Transmembrane helix</keyword>
<reference evidence="2 3" key="1">
    <citation type="journal article" date="2021" name="Elife">
        <title>Chloroplast acquisition without the gene transfer in kleptoplastic sea slugs, Plakobranchus ocellatus.</title>
        <authorList>
            <person name="Maeda T."/>
            <person name="Takahashi S."/>
            <person name="Yoshida T."/>
            <person name="Shimamura S."/>
            <person name="Takaki Y."/>
            <person name="Nagai Y."/>
            <person name="Toyoda A."/>
            <person name="Suzuki Y."/>
            <person name="Arimoto A."/>
            <person name="Ishii H."/>
            <person name="Satoh N."/>
            <person name="Nishiyama T."/>
            <person name="Hasebe M."/>
            <person name="Maruyama T."/>
            <person name="Minagawa J."/>
            <person name="Obokata J."/>
            <person name="Shigenobu S."/>
        </authorList>
    </citation>
    <scope>NUCLEOTIDE SEQUENCE [LARGE SCALE GENOMIC DNA]</scope>
</reference>